<evidence type="ECO:0000313" key="2">
    <source>
        <dbReference type="Proteomes" id="UP001057402"/>
    </source>
</evidence>
<dbReference type="EMBL" id="CM042891">
    <property type="protein sequence ID" value="KAI4304741.1"/>
    <property type="molecule type" value="Genomic_DNA"/>
</dbReference>
<evidence type="ECO:0000313" key="1">
    <source>
        <dbReference type="EMBL" id="KAI4304741.1"/>
    </source>
</evidence>
<protein>
    <submittedName>
        <fullName evidence="1">Uncharacterized protein</fullName>
    </submittedName>
</protein>
<name>A0ACB9L5R1_9MYRT</name>
<dbReference type="Proteomes" id="UP001057402">
    <property type="component" value="Chromosome 12"/>
</dbReference>
<keyword evidence="2" id="KW-1185">Reference proteome</keyword>
<gene>
    <name evidence="1" type="ORF">MLD38_040215</name>
</gene>
<accession>A0ACB9L5R1</accession>
<proteinExistence type="predicted"/>
<organism evidence="1 2">
    <name type="scientific">Melastoma candidum</name>
    <dbReference type="NCBI Taxonomy" id="119954"/>
    <lineage>
        <taxon>Eukaryota</taxon>
        <taxon>Viridiplantae</taxon>
        <taxon>Streptophyta</taxon>
        <taxon>Embryophyta</taxon>
        <taxon>Tracheophyta</taxon>
        <taxon>Spermatophyta</taxon>
        <taxon>Magnoliopsida</taxon>
        <taxon>eudicotyledons</taxon>
        <taxon>Gunneridae</taxon>
        <taxon>Pentapetalae</taxon>
        <taxon>rosids</taxon>
        <taxon>malvids</taxon>
        <taxon>Myrtales</taxon>
        <taxon>Melastomataceae</taxon>
        <taxon>Melastomatoideae</taxon>
        <taxon>Melastomateae</taxon>
        <taxon>Melastoma</taxon>
    </lineage>
</organism>
<reference evidence="2" key="1">
    <citation type="journal article" date="2023" name="Front. Plant Sci.">
        <title>Chromosomal-level genome assembly of Melastoma candidum provides insights into trichome evolution.</title>
        <authorList>
            <person name="Zhong Y."/>
            <person name="Wu W."/>
            <person name="Sun C."/>
            <person name="Zou P."/>
            <person name="Liu Y."/>
            <person name="Dai S."/>
            <person name="Zhou R."/>
        </authorList>
    </citation>
    <scope>NUCLEOTIDE SEQUENCE [LARGE SCALE GENOMIC DNA]</scope>
</reference>
<comment type="caution">
    <text evidence="1">The sequence shown here is derived from an EMBL/GenBank/DDBJ whole genome shotgun (WGS) entry which is preliminary data.</text>
</comment>
<sequence>MGGGSETPSLPSPPDQPPGQHVKPLQEKRKAGGSAPSDKPTDAKTLRRLAQNREAARKSRWRKKAYAQQLESSRIKLTQLEQDLLRARTQEPGCDFRRGVHEVDGR</sequence>